<feature type="transmembrane region" description="Helical" evidence="1">
    <location>
        <begin position="62"/>
        <end position="83"/>
    </location>
</feature>
<reference evidence="3" key="3">
    <citation type="submission" date="2018-08" db="UniProtKB">
        <authorList>
            <consortium name="EnsemblPlants"/>
        </authorList>
    </citation>
    <scope>IDENTIFICATION</scope>
    <source>
        <strain evidence="3">cv. Bd21</strain>
    </source>
</reference>
<sequence length="189" mass="20216">MDSGTDGRDTIIDYVDSTSRDVYCYYVFVWASTRKQVKMVRLGDMSAHPAALAVHDLRSPGLLVLLAFVATVAVTALAAFGCAEGAKKPRRNNNDVYYYGQGYPPPPPPVGVYGYPAQPSYAYLPPPPNGGKQGRRRRARARLAWPRASSSVQLSAAAGVVAGAAVAAAVDEYVVVGRKCVGLWRIVGI</sequence>
<keyword evidence="4" id="KW-1185">Reference proteome</keyword>
<evidence type="ECO:0000313" key="3">
    <source>
        <dbReference type="EnsemblPlants" id="PNT62044"/>
    </source>
</evidence>
<keyword evidence="1" id="KW-0812">Transmembrane</keyword>
<dbReference type="Gramene" id="PNT62044">
    <property type="protein sequence ID" value="PNT62044"/>
    <property type="gene ID" value="BRADI_5g24507v3"/>
</dbReference>
<dbReference type="STRING" id="15368.A0A2K2CJ27"/>
<dbReference type="EMBL" id="CM000884">
    <property type="protein sequence ID" value="PNT62044.1"/>
    <property type="molecule type" value="Genomic_DNA"/>
</dbReference>
<evidence type="ECO:0000313" key="2">
    <source>
        <dbReference type="EMBL" id="PNT62044.1"/>
    </source>
</evidence>
<proteinExistence type="predicted"/>
<dbReference type="AlphaFoldDB" id="A0A2K2CJ27"/>
<dbReference type="ExpressionAtlas" id="A0A2K2CJ27">
    <property type="expression patterns" value="baseline"/>
</dbReference>
<accession>A0A2K2CJ27</accession>
<dbReference type="InParanoid" id="A0A2K2CJ27"/>
<keyword evidence="1" id="KW-0472">Membrane</keyword>
<gene>
    <name evidence="2" type="ORF">BRADI_5g24507v3</name>
</gene>
<evidence type="ECO:0000256" key="1">
    <source>
        <dbReference type="SAM" id="Phobius"/>
    </source>
</evidence>
<evidence type="ECO:0000313" key="4">
    <source>
        <dbReference type="Proteomes" id="UP000008810"/>
    </source>
</evidence>
<reference evidence="2 3" key="1">
    <citation type="journal article" date="2010" name="Nature">
        <title>Genome sequencing and analysis of the model grass Brachypodium distachyon.</title>
        <authorList>
            <consortium name="International Brachypodium Initiative"/>
        </authorList>
    </citation>
    <scope>NUCLEOTIDE SEQUENCE [LARGE SCALE GENOMIC DNA]</scope>
    <source>
        <strain evidence="2 3">Bd21</strain>
    </source>
</reference>
<organism evidence="2">
    <name type="scientific">Brachypodium distachyon</name>
    <name type="common">Purple false brome</name>
    <name type="synonym">Trachynia distachya</name>
    <dbReference type="NCBI Taxonomy" id="15368"/>
    <lineage>
        <taxon>Eukaryota</taxon>
        <taxon>Viridiplantae</taxon>
        <taxon>Streptophyta</taxon>
        <taxon>Embryophyta</taxon>
        <taxon>Tracheophyta</taxon>
        <taxon>Spermatophyta</taxon>
        <taxon>Magnoliopsida</taxon>
        <taxon>Liliopsida</taxon>
        <taxon>Poales</taxon>
        <taxon>Poaceae</taxon>
        <taxon>BOP clade</taxon>
        <taxon>Pooideae</taxon>
        <taxon>Stipodae</taxon>
        <taxon>Brachypodieae</taxon>
        <taxon>Brachypodium</taxon>
    </lineage>
</organism>
<name>A0A2K2CJ27_BRADI</name>
<dbReference type="Proteomes" id="UP000008810">
    <property type="component" value="Chromosome 5"/>
</dbReference>
<reference evidence="2" key="2">
    <citation type="submission" date="2017-06" db="EMBL/GenBank/DDBJ databases">
        <title>WGS assembly of Brachypodium distachyon.</title>
        <authorList>
            <consortium name="The International Brachypodium Initiative"/>
            <person name="Lucas S."/>
            <person name="Harmon-Smith M."/>
            <person name="Lail K."/>
            <person name="Tice H."/>
            <person name="Grimwood J."/>
            <person name="Bruce D."/>
            <person name="Barry K."/>
            <person name="Shu S."/>
            <person name="Lindquist E."/>
            <person name="Wang M."/>
            <person name="Pitluck S."/>
            <person name="Vogel J.P."/>
            <person name="Garvin D.F."/>
            <person name="Mockler T.C."/>
            <person name="Schmutz J."/>
            <person name="Rokhsar D."/>
            <person name="Bevan M.W."/>
        </authorList>
    </citation>
    <scope>NUCLEOTIDE SEQUENCE</scope>
    <source>
        <strain evidence="2">Bd21</strain>
    </source>
</reference>
<keyword evidence="1" id="KW-1133">Transmembrane helix</keyword>
<protein>
    <submittedName>
        <fullName evidence="2 3">Uncharacterized protein</fullName>
    </submittedName>
</protein>
<dbReference type="EnsemblPlants" id="PNT62044">
    <property type="protein sequence ID" value="PNT62044"/>
    <property type="gene ID" value="BRADI_5g24507v3"/>
</dbReference>